<evidence type="ECO:0000313" key="4">
    <source>
        <dbReference type="Proteomes" id="UP000610124"/>
    </source>
</evidence>
<dbReference type="AlphaFoldDB" id="A0A8H9HP28"/>
<feature type="compositionally biased region" description="Pro residues" evidence="1">
    <location>
        <begin position="262"/>
        <end position="273"/>
    </location>
</feature>
<reference evidence="3" key="2">
    <citation type="submission" date="2020-09" db="EMBL/GenBank/DDBJ databases">
        <authorList>
            <person name="Sun Q."/>
            <person name="Ohkuma M."/>
        </authorList>
    </citation>
    <scope>NUCLEOTIDE SEQUENCE</scope>
    <source>
        <strain evidence="3">JCM 4434</strain>
    </source>
</reference>
<gene>
    <name evidence="3" type="ORF">GCM10010502_33430</name>
</gene>
<dbReference type="EMBL" id="BMUB01000006">
    <property type="protein sequence ID" value="GGU78703.1"/>
    <property type="molecule type" value="Genomic_DNA"/>
</dbReference>
<dbReference type="InterPro" id="IPR027945">
    <property type="entry name" value="SseB_C"/>
</dbReference>
<name>A0A8H9HP28_KITAU</name>
<evidence type="ECO:0000259" key="2">
    <source>
        <dbReference type="Pfam" id="PF14581"/>
    </source>
</evidence>
<feature type="region of interest" description="Disordered" evidence="1">
    <location>
        <begin position="255"/>
        <end position="320"/>
    </location>
</feature>
<proteinExistence type="predicted"/>
<evidence type="ECO:0000256" key="1">
    <source>
        <dbReference type="SAM" id="MobiDB-lite"/>
    </source>
</evidence>
<evidence type="ECO:0000313" key="3">
    <source>
        <dbReference type="EMBL" id="GGU78703.1"/>
    </source>
</evidence>
<reference evidence="3" key="1">
    <citation type="journal article" date="2014" name="Int. J. Syst. Evol. Microbiol.">
        <title>Complete genome sequence of Corynebacterium casei LMG S-19264T (=DSM 44701T), isolated from a smear-ripened cheese.</title>
        <authorList>
            <consortium name="US DOE Joint Genome Institute (JGI-PGF)"/>
            <person name="Walter F."/>
            <person name="Albersmeier A."/>
            <person name="Kalinowski J."/>
            <person name="Ruckert C."/>
        </authorList>
    </citation>
    <scope>NUCLEOTIDE SEQUENCE</scope>
    <source>
        <strain evidence="3">JCM 4434</strain>
    </source>
</reference>
<dbReference type="GeneID" id="97486410"/>
<feature type="compositionally biased region" description="Low complexity" evidence="1">
    <location>
        <begin position="13"/>
        <end position="28"/>
    </location>
</feature>
<dbReference type="KEGG" id="kau:B6264_06615"/>
<feature type="region of interest" description="Disordered" evidence="1">
    <location>
        <begin position="1"/>
        <end position="29"/>
    </location>
</feature>
<sequence>MSAGTGAGGVPGPWGQAPAGRPGADPGALEQALREVAPERWDAYERLLHALAEGQVLMLLWHGSPGSPDAQYGNMEISGHGYAPAVTSPEQLTASGWARAHEVISGREIAASLYRTRWGLWLNPHAPGGGVGVPWADLRRIAAGLDRLPAGPLKLSEPQVNAQQFFALLERQAGEVRAVRALRRAWVQPSVGEPYLAIGLDLYESSPPAVEAVRALMQRAIAVAPEGLAVSTVAMADEYDPVALWMRANARPFFDREAGRPPTGPYPPVPPYPGQSMPGRPIPGQSMPGQPSPGWAYGTQPPAPGWGQQPQPPWPGYPGR</sequence>
<feature type="compositionally biased region" description="Gly residues" evidence="1">
    <location>
        <begin position="1"/>
        <end position="12"/>
    </location>
</feature>
<protein>
    <recommendedName>
        <fullName evidence="2">SseB protein C-terminal domain-containing protein</fullName>
    </recommendedName>
</protein>
<dbReference type="Pfam" id="PF14581">
    <property type="entry name" value="SseB_C"/>
    <property type="match status" value="1"/>
</dbReference>
<dbReference type="Proteomes" id="UP000610124">
    <property type="component" value="Unassembled WGS sequence"/>
</dbReference>
<comment type="caution">
    <text evidence="3">The sequence shown here is derived from an EMBL/GenBank/DDBJ whole genome shotgun (WGS) entry which is preliminary data.</text>
</comment>
<feature type="compositionally biased region" description="Low complexity" evidence="1">
    <location>
        <begin position="274"/>
        <end position="294"/>
    </location>
</feature>
<organism evidence="3 4">
    <name type="scientific">Kitasatospora aureofaciens</name>
    <name type="common">Streptomyces aureofaciens</name>
    <dbReference type="NCBI Taxonomy" id="1894"/>
    <lineage>
        <taxon>Bacteria</taxon>
        <taxon>Bacillati</taxon>
        <taxon>Actinomycetota</taxon>
        <taxon>Actinomycetes</taxon>
        <taxon>Kitasatosporales</taxon>
        <taxon>Streptomycetaceae</taxon>
        <taxon>Kitasatospora</taxon>
    </lineage>
</organism>
<dbReference type="RefSeq" id="WP_078867473.1">
    <property type="nucleotide sequence ID" value="NZ_BMUB01000006.1"/>
</dbReference>
<feature type="compositionally biased region" description="Pro residues" evidence="1">
    <location>
        <begin position="310"/>
        <end position="320"/>
    </location>
</feature>
<accession>A0A8H9HP28</accession>
<dbReference type="OrthoDB" id="4275963at2"/>
<feature type="domain" description="SseB protein C-terminal" evidence="2">
    <location>
        <begin position="152"/>
        <end position="256"/>
    </location>
</feature>